<organism evidence="12 13">
    <name type="scientific">Hyalella azteca</name>
    <name type="common">Amphipod</name>
    <dbReference type="NCBI Taxonomy" id="294128"/>
    <lineage>
        <taxon>Eukaryota</taxon>
        <taxon>Metazoa</taxon>
        <taxon>Ecdysozoa</taxon>
        <taxon>Arthropoda</taxon>
        <taxon>Crustacea</taxon>
        <taxon>Multicrustacea</taxon>
        <taxon>Malacostraca</taxon>
        <taxon>Eumalacostraca</taxon>
        <taxon>Peracarida</taxon>
        <taxon>Amphipoda</taxon>
        <taxon>Senticaudata</taxon>
        <taxon>Talitrida</taxon>
        <taxon>Talitroidea</taxon>
        <taxon>Hyalellidae</taxon>
        <taxon>Hyalella</taxon>
    </lineage>
</organism>
<evidence type="ECO:0000256" key="5">
    <source>
        <dbReference type="ARBA" id="ARBA00022777"/>
    </source>
</evidence>
<dbReference type="Gene3D" id="3.30.200.20">
    <property type="entry name" value="Phosphorylase Kinase, domain 1"/>
    <property type="match status" value="1"/>
</dbReference>
<gene>
    <name evidence="13" type="primary">LOC108674106</name>
</gene>
<dbReference type="InterPro" id="IPR017892">
    <property type="entry name" value="Pkinase_C"/>
</dbReference>
<dbReference type="FunFam" id="1.10.510.10:FF:000008">
    <property type="entry name" value="Non-specific serine/threonine protein kinase"/>
    <property type="match status" value="1"/>
</dbReference>
<dbReference type="Pfam" id="PF00069">
    <property type="entry name" value="Pkinase"/>
    <property type="match status" value="1"/>
</dbReference>
<evidence type="ECO:0000259" key="10">
    <source>
        <dbReference type="PROSITE" id="PS50011"/>
    </source>
</evidence>
<dbReference type="Proteomes" id="UP000694843">
    <property type="component" value="Unplaced"/>
</dbReference>
<evidence type="ECO:0000256" key="2">
    <source>
        <dbReference type="ARBA" id="ARBA00022553"/>
    </source>
</evidence>
<dbReference type="GO" id="GO:0004674">
    <property type="term" value="F:protein serine/threonine kinase activity"/>
    <property type="evidence" value="ECO:0007669"/>
    <property type="project" value="UniProtKB-KW"/>
</dbReference>
<dbReference type="InterPro" id="IPR011009">
    <property type="entry name" value="Kinase-like_dom_sf"/>
</dbReference>
<evidence type="ECO:0000256" key="3">
    <source>
        <dbReference type="ARBA" id="ARBA00022679"/>
    </source>
</evidence>
<dbReference type="RefSeq" id="XP_018017499.1">
    <property type="nucleotide sequence ID" value="XM_018162010.2"/>
</dbReference>
<comment type="similarity">
    <text evidence="8">Belongs to the protein kinase superfamily.</text>
</comment>
<feature type="region of interest" description="Disordered" evidence="9">
    <location>
        <begin position="367"/>
        <end position="395"/>
    </location>
</feature>
<dbReference type="SMART" id="SM00220">
    <property type="entry name" value="S_TKc"/>
    <property type="match status" value="1"/>
</dbReference>
<evidence type="ECO:0000256" key="8">
    <source>
        <dbReference type="RuleBase" id="RU000304"/>
    </source>
</evidence>
<dbReference type="OMA" id="PRANGNI"/>
<keyword evidence="6 7" id="KW-0067">ATP-binding</keyword>
<keyword evidence="1 8" id="KW-0723">Serine/threonine-protein kinase</keyword>
<dbReference type="SUPFAM" id="SSF56112">
    <property type="entry name" value="Protein kinase-like (PK-like)"/>
    <property type="match status" value="1"/>
</dbReference>
<dbReference type="PANTHER" id="PTHR24351">
    <property type="entry name" value="RIBOSOMAL PROTEIN S6 KINASE"/>
    <property type="match status" value="1"/>
</dbReference>
<dbReference type="Gene3D" id="1.10.510.10">
    <property type="entry name" value="Transferase(Phosphotransferase) domain 1"/>
    <property type="match status" value="1"/>
</dbReference>
<feature type="domain" description="AGC-kinase C-terminal" evidence="11">
    <location>
        <begin position="350"/>
        <end position="437"/>
    </location>
</feature>
<dbReference type="PROSITE" id="PS00108">
    <property type="entry name" value="PROTEIN_KINASE_ST"/>
    <property type="match status" value="1"/>
</dbReference>
<feature type="region of interest" description="Disordered" evidence="9">
    <location>
        <begin position="1"/>
        <end position="24"/>
    </location>
</feature>
<keyword evidence="5 13" id="KW-0418">Kinase</keyword>
<dbReference type="InterPro" id="IPR008271">
    <property type="entry name" value="Ser/Thr_kinase_AS"/>
</dbReference>
<dbReference type="InterPro" id="IPR000719">
    <property type="entry name" value="Prot_kinase_dom"/>
</dbReference>
<dbReference type="PROSITE" id="PS51285">
    <property type="entry name" value="AGC_KINASE_CTER"/>
    <property type="match status" value="1"/>
</dbReference>
<keyword evidence="3" id="KW-0808">Transferase</keyword>
<dbReference type="GeneID" id="108674106"/>
<feature type="binding site" evidence="7">
    <location>
        <position position="119"/>
    </location>
    <ligand>
        <name>ATP</name>
        <dbReference type="ChEBI" id="CHEBI:30616"/>
    </ligand>
</feature>
<evidence type="ECO:0000313" key="13">
    <source>
        <dbReference type="RefSeq" id="XP_018017499.1"/>
    </source>
</evidence>
<evidence type="ECO:0000256" key="7">
    <source>
        <dbReference type="PROSITE-ProRule" id="PRU10141"/>
    </source>
</evidence>
<evidence type="ECO:0000256" key="6">
    <source>
        <dbReference type="ARBA" id="ARBA00022840"/>
    </source>
</evidence>
<feature type="domain" description="Protein kinase" evidence="10">
    <location>
        <begin position="90"/>
        <end position="349"/>
    </location>
</feature>
<proteinExistence type="inferred from homology"/>
<evidence type="ECO:0000259" key="11">
    <source>
        <dbReference type="PROSITE" id="PS51285"/>
    </source>
</evidence>
<accession>A0A8B7NUR0</accession>
<dbReference type="SMART" id="SM00133">
    <property type="entry name" value="S_TK_X"/>
    <property type="match status" value="1"/>
</dbReference>
<evidence type="ECO:0000256" key="1">
    <source>
        <dbReference type="ARBA" id="ARBA00022527"/>
    </source>
</evidence>
<dbReference type="OrthoDB" id="63267at2759"/>
<dbReference type="GO" id="GO:0005524">
    <property type="term" value="F:ATP binding"/>
    <property type="evidence" value="ECO:0007669"/>
    <property type="project" value="UniProtKB-UniRule"/>
</dbReference>
<dbReference type="AlphaFoldDB" id="A0A8B7NUR0"/>
<dbReference type="KEGG" id="hazt:108674106"/>
<evidence type="ECO:0000256" key="9">
    <source>
        <dbReference type="SAM" id="MobiDB-lite"/>
    </source>
</evidence>
<name>A0A8B7NUR0_HYAAZ</name>
<dbReference type="InterPro" id="IPR000961">
    <property type="entry name" value="AGC-kinase_C"/>
</dbReference>
<dbReference type="FunFam" id="3.30.200.20:FF:000042">
    <property type="entry name" value="Aurora kinase A"/>
    <property type="match status" value="1"/>
</dbReference>
<evidence type="ECO:0000256" key="4">
    <source>
        <dbReference type="ARBA" id="ARBA00022741"/>
    </source>
</evidence>
<keyword evidence="2" id="KW-0597">Phosphoprotein</keyword>
<dbReference type="Pfam" id="PF00433">
    <property type="entry name" value="Pkinase_C"/>
    <property type="match status" value="1"/>
</dbReference>
<evidence type="ECO:0000313" key="12">
    <source>
        <dbReference type="Proteomes" id="UP000694843"/>
    </source>
</evidence>
<keyword evidence="4 7" id="KW-0547">Nucleotide-binding</keyword>
<dbReference type="PROSITE" id="PS50011">
    <property type="entry name" value="PROTEIN_KINASE_DOM"/>
    <property type="match status" value="1"/>
</dbReference>
<dbReference type="PROSITE" id="PS00107">
    <property type="entry name" value="PROTEIN_KINASE_ATP"/>
    <property type="match status" value="1"/>
</dbReference>
<keyword evidence="12" id="KW-1185">Reference proteome</keyword>
<sequence>MTSGTEIRNSDRPTSRNASPLLLSPASSEYVTTTTCGSNGSTYAGSAAASAAHAAAAAAARAARSRRGRHSSINLDNLDGPQETMSPSDFKFLGVIGKGSFGQVLLARHIASGKAYAVKMLSKRVISRRKETQHVLSERSVLIKVLHHPYLVQLHYAFTTRHKIFFVLDFVNGGELFYHLQRERVFVEPRAMFYAAEICCALTYMHTKGIVYRDLKPENLLLDREGHVVLTDFGLCKEGLQNSSCRTGTFCGTPEYLAPEILLKKPYTRVVDWWTLGAVLYEMLYGLPPFYSTNQMVMYEAIVSKPLKLKNSASARARNLLTGLLKKAPEERLGGGPEDGEAIKGHEFFRAVDWALVEQRKMRPPFVPRVTSDTDTRNIDPSFTREPVQLGSIGSPAPELRASAKLADVNINNNFNNKNNPFKGFSYARPDLESEVIDR</sequence>
<protein>
    <submittedName>
        <fullName evidence="13">Serine/threonine-protein kinase Sgk2</fullName>
    </submittedName>
</protein>
<reference evidence="13" key="1">
    <citation type="submission" date="2025-08" db="UniProtKB">
        <authorList>
            <consortium name="RefSeq"/>
        </authorList>
    </citation>
    <scope>IDENTIFICATION</scope>
    <source>
        <tissue evidence="13">Whole organism</tissue>
    </source>
</reference>
<dbReference type="InterPro" id="IPR017441">
    <property type="entry name" value="Protein_kinase_ATP_BS"/>
</dbReference>